<sequence>MPGPGAPLFACLPVKASPWNSFDVSFFPSLHQRGRMKKGQNRQGNVAPPSDMTGRRGSASVGLRAVQEGARDAITRHVSLADRQGEGGGAGVA</sequence>
<evidence type="ECO:0000313" key="3">
    <source>
        <dbReference type="Proteomes" id="UP000324222"/>
    </source>
</evidence>
<name>A0A5B7JEP8_PORTR</name>
<proteinExistence type="predicted"/>
<comment type="caution">
    <text evidence="2">The sequence shown here is derived from an EMBL/GenBank/DDBJ whole genome shotgun (WGS) entry which is preliminary data.</text>
</comment>
<gene>
    <name evidence="2" type="ORF">E2C01_085827</name>
</gene>
<evidence type="ECO:0000256" key="1">
    <source>
        <dbReference type="SAM" id="MobiDB-lite"/>
    </source>
</evidence>
<feature type="region of interest" description="Disordered" evidence="1">
    <location>
        <begin position="33"/>
        <end position="62"/>
    </location>
</feature>
<dbReference type="EMBL" id="VSRR010085653">
    <property type="protein sequence ID" value="MPC90824.1"/>
    <property type="molecule type" value="Genomic_DNA"/>
</dbReference>
<dbReference type="Proteomes" id="UP000324222">
    <property type="component" value="Unassembled WGS sequence"/>
</dbReference>
<protein>
    <submittedName>
        <fullName evidence="2">Uncharacterized protein</fullName>
    </submittedName>
</protein>
<keyword evidence="3" id="KW-1185">Reference proteome</keyword>
<evidence type="ECO:0000313" key="2">
    <source>
        <dbReference type="EMBL" id="MPC90824.1"/>
    </source>
</evidence>
<organism evidence="2 3">
    <name type="scientific">Portunus trituberculatus</name>
    <name type="common">Swimming crab</name>
    <name type="synonym">Neptunus trituberculatus</name>
    <dbReference type="NCBI Taxonomy" id="210409"/>
    <lineage>
        <taxon>Eukaryota</taxon>
        <taxon>Metazoa</taxon>
        <taxon>Ecdysozoa</taxon>
        <taxon>Arthropoda</taxon>
        <taxon>Crustacea</taxon>
        <taxon>Multicrustacea</taxon>
        <taxon>Malacostraca</taxon>
        <taxon>Eumalacostraca</taxon>
        <taxon>Eucarida</taxon>
        <taxon>Decapoda</taxon>
        <taxon>Pleocyemata</taxon>
        <taxon>Brachyura</taxon>
        <taxon>Eubrachyura</taxon>
        <taxon>Portunoidea</taxon>
        <taxon>Portunidae</taxon>
        <taxon>Portuninae</taxon>
        <taxon>Portunus</taxon>
    </lineage>
</organism>
<reference evidence="2 3" key="1">
    <citation type="submission" date="2019-05" db="EMBL/GenBank/DDBJ databases">
        <title>Another draft genome of Portunus trituberculatus and its Hox gene families provides insights of decapod evolution.</title>
        <authorList>
            <person name="Jeong J.-H."/>
            <person name="Song I."/>
            <person name="Kim S."/>
            <person name="Choi T."/>
            <person name="Kim D."/>
            <person name="Ryu S."/>
            <person name="Kim W."/>
        </authorList>
    </citation>
    <scope>NUCLEOTIDE SEQUENCE [LARGE SCALE GENOMIC DNA]</scope>
    <source>
        <tissue evidence="2">Muscle</tissue>
    </source>
</reference>
<accession>A0A5B7JEP8</accession>
<dbReference type="AlphaFoldDB" id="A0A5B7JEP8"/>